<accession>A0A482JLN5</accession>
<gene>
    <name evidence="1" type="primary">81</name>
    <name evidence="1" type="ORF">SEA_BRUTONGASTER_81</name>
</gene>
<dbReference type="GeneID" id="55012038"/>
<dbReference type="Proteomes" id="UP000295568">
    <property type="component" value="Segment"/>
</dbReference>
<name>A0A482JLN5_9CAUD</name>
<reference evidence="1 2" key="1">
    <citation type="submission" date="2019-02" db="EMBL/GenBank/DDBJ databases">
        <authorList>
            <person name="Rowley M."/>
            <person name="Stucki C."/>
            <person name="Ghiringhelli B."/>
            <person name="Naegele L."/>
            <person name="Emmons C.B."/>
            <person name="Slowan-Pomeroy T."/>
            <person name="Briggs L.A."/>
            <person name="Garlena R.A."/>
            <person name="Russell D.A."/>
            <person name="Pope W.H."/>
            <person name="Molloy S.D."/>
            <person name="Jacobs-Sera D."/>
            <person name="Hatfull G.F."/>
        </authorList>
    </citation>
    <scope>NUCLEOTIDE SEQUENCE [LARGE SCALE GENOMIC DNA]</scope>
</reference>
<keyword evidence="2" id="KW-1185">Reference proteome</keyword>
<protein>
    <submittedName>
        <fullName evidence="1">Uncharacterized protein</fullName>
    </submittedName>
</protein>
<organism evidence="1 2">
    <name type="scientific">Gordonia phage BrutonGaster</name>
    <dbReference type="NCBI Taxonomy" id="2530116"/>
    <lineage>
        <taxon>Viruses</taxon>
        <taxon>Duplodnaviria</taxon>
        <taxon>Heunggongvirae</taxon>
        <taxon>Uroviricota</taxon>
        <taxon>Caudoviricetes</taxon>
        <taxon>Oneupvirus</taxon>
        <taxon>Oneupvirus brutongaster</taxon>
    </lineage>
</organism>
<sequence>MDQTGLIVTDTQSRTVDLVTDCRPTLEEVEAFVKACRKAGMEGSYGVDVSSMGFHYKLSMTSSVETTLD</sequence>
<dbReference type="KEGG" id="vg:55012038"/>
<evidence type="ECO:0000313" key="2">
    <source>
        <dbReference type="Proteomes" id="UP000295568"/>
    </source>
</evidence>
<dbReference type="EMBL" id="MK524501">
    <property type="protein sequence ID" value="QBP33297.1"/>
    <property type="molecule type" value="Genomic_DNA"/>
</dbReference>
<evidence type="ECO:0000313" key="1">
    <source>
        <dbReference type="EMBL" id="QBP33297.1"/>
    </source>
</evidence>
<dbReference type="RefSeq" id="YP_009820595.1">
    <property type="nucleotide sequence ID" value="NC_048169.1"/>
</dbReference>
<proteinExistence type="predicted"/>